<evidence type="ECO:0000313" key="3">
    <source>
        <dbReference type="WBParaSite" id="PDA_v2.g8138.t1"/>
    </source>
</evidence>
<name>A0A914QVU1_9BILA</name>
<keyword evidence="2" id="KW-1185">Reference proteome</keyword>
<dbReference type="AlphaFoldDB" id="A0A914QVU1"/>
<proteinExistence type="predicted"/>
<dbReference type="Proteomes" id="UP000887578">
    <property type="component" value="Unplaced"/>
</dbReference>
<dbReference type="WBParaSite" id="PDA_v2.g8138.t1">
    <property type="protein sequence ID" value="PDA_v2.g8138.t1"/>
    <property type="gene ID" value="PDA_v2.g8138"/>
</dbReference>
<protein>
    <submittedName>
        <fullName evidence="3">Uncharacterized protein</fullName>
    </submittedName>
</protein>
<sequence>MRWNVVFLCFVLFFGIEIYAQHVNSKDGDICDMREFLNVTKTQKLAKLEKSYYKFDRDGYIFVGEEPLLFWLKVDPQIKLDLRFPSFWKSQKDVKVFFMPYGKKSCLKKFVMDTVGVTPMLKDKSVELSECQCQPFVQYDETYIPFKVWTENGPTVIEVSLFLKKLEKTFQKCLDIWK</sequence>
<keyword evidence="1" id="KW-0732">Signal</keyword>
<feature type="signal peptide" evidence="1">
    <location>
        <begin position="1"/>
        <end position="20"/>
    </location>
</feature>
<organism evidence="2 3">
    <name type="scientific">Panagrolaimus davidi</name>
    <dbReference type="NCBI Taxonomy" id="227884"/>
    <lineage>
        <taxon>Eukaryota</taxon>
        <taxon>Metazoa</taxon>
        <taxon>Ecdysozoa</taxon>
        <taxon>Nematoda</taxon>
        <taxon>Chromadorea</taxon>
        <taxon>Rhabditida</taxon>
        <taxon>Tylenchina</taxon>
        <taxon>Panagrolaimomorpha</taxon>
        <taxon>Panagrolaimoidea</taxon>
        <taxon>Panagrolaimidae</taxon>
        <taxon>Panagrolaimus</taxon>
    </lineage>
</organism>
<accession>A0A914QVU1</accession>
<feature type="chain" id="PRO_5037457246" evidence="1">
    <location>
        <begin position="21"/>
        <end position="178"/>
    </location>
</feature>
<reference evidence="3" key="1">
    <citation type="submission" date="2022-11" db="UniProtKB">
        <authorList>
            <consortium name="WormBaseParasite"/>
        </authorList>
    </citation>
    <scope>IDENTIFICATION</scope>
</reference>
<evidence type="ECO:0000256" key="1">
    <source>
        <dbReference type="SAM" id="SignalP"/>
    </source>
</evidence>
<evidence type="ECO:0000313" key="2">
    <source>
        <dbReference type="Proteomes" id="UP000887578"/>
    </source>
</evidence>